<feature type="transmembrane region" description="Helical" evidence="1">
    <location>
        <begin position="160"/>
        <end position="181"/>
    </location>
</feature>
<proteinExistence type="predicted"/>
<sequence>MSTDTRAPDTGAGAEPSTRLAYGQGVRAVFELEMKQRLRSRGWYGLLVAWFAVIAVVTALAAYATGFSEGVGQMMFELVMGFVLLFGLLVAPALSANSITGDRASGTLAVLQNTLLTPGQLLWGKWVAAWVASLGFLVVSLPMVLWAMSFGDVHLPAVPALLGMTAVELGVACAIGVGVSARASRTLFAVMSTYLLVALLGLGTLIGFGLGMPLVAEEVRVAEQTWPNDPWSAVEYDAQGRALDAEGRMIADQDAYFRDLDRQSQGVEWDPNDYVCSGSTYTQDVFHTERITWLLAANPFVVVADAAPTRAVHEGSAADFGGTASDGPMASISSAVRLSQAGPAYQVPCIDGVKRAEPLPDGTPSWPLGLGLQMLLASGLVVSGRRRLATPAGRLTAGTRVA</sequence>
<keyword evidence="1" id="KW-1133">Transmembrane helix</keyword>
<dbReference type="PANTHER" id="PTHR43471:SF12">
    <property type="entry name" value="HYPOTHETICAL MEMBRANE PROTEIN, CONSERVED"/>
    <property type="match status" value="1"/>
</dbReference>
<feature type="transmembrane region" description="Helical" evidence="1">
    <location>
        <begin position="43"/>
        <end position="63"/>
    </location>
</feature>
<keyword evidence="3" id="KW-1185">Reference proteome</keyword>
<name>A0ABV4UR86_9MICC</name>
<protein>
    <submittedName>
        <fullName evidence="2">ABC transporter permease</fullName>
    </submittedName>
</protein>
<evidence type="ECO:0000313" key="3">
    <source>
        <dbReference type="Proteomes" id="UP001575652"/>
    </source>
</evidence>
<feature type="transmembrane region" description="Helical" evidence="1">
    <location>
        <begin position="126"/>
        <end position="148"/>
    </location>
</feature>
<accession>A0ABV4UR86</accession>
<organism evidence="2 3">
    <name type="scientific">Arthrobacter halodurans</name>
    <dbReference type="NCBI Taxonomy" id="516699"/>
    <lineage>
        <taxon>Bacteria</taxon>
        <taxon>Bacillati</taxon>
        <taxon>Actinomycetota</taxon>
        <taxon>Actinomycetes</taxon>
        <taxon>Micrococcales</taxon>
        <taxon>Micrococcaceae</taxon>
        <taxon>Arthrobacter</taxon>
    </lineage>
</organism>
<dbReference type="PANTHER" id="PTHR43471">
    <property type="entry name" value="ABC TRANSPORTER PERMEASE"/>
    <property type="match status" value="1"/>
</dbReference>
<comment type="caution">
    <text evidence="2">The sequence shown here is derived from an EMBL/GenBank/DDBJ whole genome shotgun (WGS) entry which is preliminary data.</text>
</comment>
<evidence type="ECO:0000313" key="2">
    <source>
        <dbReference type="EMBL" id="MFB0834653.1"/>
    </source>
</evidence>
<evidence type="ECO:0000256" key="1">
    <source>
        <dbReference type="SAM" id="Phobius"/>
    </source>
</evidence>
<keyword evidence="1" id="KW-0472">Membrane</keyword>
<gene>
    <name evidence="2" type="ORF">ACETWP_08635</name>
</gene>
<reference evidence="2 3" key="1">
    <citation type="submission" date="2024-09" db="EMBL/GenBank/DDBJ databases">
        <authorList>
            <person name="Salinas-Garcia M.A."/>
            <person name="Prieme A."/>
        </authorList>
    </citation>
    <scope>NUCLEOTIDE SEQUENCE [LARGE SCALE GENOMIC DNA]</scope>
    <source>
        <strain evidence="2 3">DSM 21081</strain>
    </source>
</reference>
<keyword evidence="1" id="KW-0812">Transmembrane</keyword>
<dbReference type="RefSeq" id="WP_373971822.1">
    <property type="nucleotide sequence ID" value="NZ_JBHDLJ010000005.1"/>
</dbReference>
<dbReference type="Proteomes" id="UP001575652">
    <property type="component" value="Unassembled WGS sequence"/>
</dbReference>
<feature type="transmembrane region" description="Helical" evidence="1">
    <location>
        <begin position="75"/>
        <end position="94"/>
    </location>
</feature>
<dbReference type="EMBL" id="JBHDLJ010000005">
    <property type="protein sequence ID" value="MFB0834653.1"/>
    <property type="molecule type" value="Genomic_DNA"/>
</dbReference>
<feature type="transmembrane region" description="Helical" evidence="1">
    <location>
        <begin position="193"/>
        <end position="215"/>
    </location>
</feature>
<dbReference type="Pfam" id="PF12679">
    <property type="entry name" value="ABC2_membrane_2"/>
    <property type="match status" value="1"/>
</dbReference>